<dbReference type="InterPro" id="IPR011057">
    <property type="entry name" value="Mss4-like_sf"/>
</dbReference>
<name>A0A4R0YYX1_9GAMM</name>
<dbReference type="Gene3D" id="3.90.1590.10">
    <property type="entry name" value="glutathione-dependent formaldehyde- activating enzyme (gfa)"/>
    <property type="match status" value="1"/>
</dbReference>
<keyword evidence="7" id="KW-1185">Reference proteome</keyword>
<protein>
    <recommendedName>
        <fullName evidence="5">CENP-V/GFA domain-containing protein</fullName>
    </recommendedName>
</protein>
<dbReference type="Pfam" id="PF04828">
    <property type="entry name" value="GFA"/>
    <property type="match status" value="1"/>
</dbReference>
<dbReference type="RefSeq" id="WP_131151223.1">
    <property type="nucleotide sequence ID" value="NZ_SJTG01000001.1"/>
</dbReference>
<dbReference type="InterPro" id="IPR006913">
    <property type="entry name" value="CENP-V/GFA"/>
</dbReference>
<gene>
    <name evidence="6" type="ORF">EZM97_01100</name>
</gene>
<evidence type="ECO:0000313" key="6">
    <source>
        <dbReference type="EMBL" id="TCI11996.1"/>
    </source>
</evidence>
<sequence>MASIVKTIHQRSACACGASGTHIDGATVARFVCHCRICQSLYQQPWADVVVFRPGAITLSVPNELTFRQYRAFPALNRGVCAACGSPVAAFTPGASLIGLAFVPSRTFEHPEDLPPATQHIFYDSRVADVEDDLPKVSGYWPSERAVIGMIMRGLMAKPA</sequence>
<evidence type="ECO:0000256" key="3">
    <source>
        <dbReference type="ARBA" id="ARBA00022833"/>
    </source>
</evidence>
<proteinExistence type="inferred from homology"/>
<keyword evidence="3" id="KW-0862">Zinc</keyword>
<accession>A0A4R0YYX1</accession>
<dbReference type="EMBL" id="SJTG01000001">
    <property type="protein sequence ID" value="TCI11996.1"/>
    <property type="molecule type" value="Genomic_DNA"/>
</dbReference>
<dbReference type="PANTHER" id="PTHR33337:SF40">
    <property type="entry name" value="CENP-V_GFA DOMAIN-CONTAINING PROTEIN-RELATED"/>
    <property type="match status" value="1"/>
</dbReference>
<reference evidence="6 7" key="1">
    <citation type="submission" date="2019-02" db="EMBL/GenBank/DDBJ databases">
        <title>Dyella amyloliquefaciens sp. nov., isolated from forest soil.</title>
        <authorList>
            <person name="Gao Z.-H."/>
            <person name="Qiu L.-H."/>
        </authorList>
    </citation>
    <scope>NUCLEOTIDE SEQUENCE [LARGE SCALE GENOMIC DNA]</scope>
    <source>
        <strain evidence="6 7">KACC 12747</strain>
    </source>
</reference>
<comment type="similarity">
    <text evidence="1">Belongs to the Gfa family.</text>
</comment>
<dbReference type="Proteomes" id="UP000291822">
    <property type="component" value="Unassembled WGS sequence"/>
</dbReference>
<evidence type="ECO:0000256" key="4">
    <source>
        <dbReference type="ARBA" id="ARBA00023239"/>
    </source>
</evidence>
<comment type="caution">
    <text evidence="6">The sequence shown here is derived from an EMBL/GenBank/DDBJ whole genome shotgun (WGS) entry which is preliminary data.</text>
</comment>
<dbReference type="SUPFAM" id="SSF51316">
    <property type="entry name" value="Mss4-like"/>
    <property type="match status" value="1"/>
</dbReference>
<evidence type="ECO:0000313" key="7">
    <source>
        <dbReference type="Proteomes" id="UP000291822"/>
    </source>
</evidence>
<keyword evidence="2" id="KW-0479">Metal-binding</keyword>
<dbReference type="AlphaFoldDB" id="A0A4R0YYX1"/>
<feature type="domain" description="CENP-V/GFA" evidence="5">
    <location>
        <begin position="12"/>
        <end position="124"/>
    </location>
</feature>
<evidence type="ECO:0000256" key="1">
    <source>
        <dbReference type="ARBA" id="ARBA00005495"/>
    </source>
</evidence>
<dbReference type="PANTHER" id="PTHR33337">
    <property type="entry name" value="GFA DOMAIN-CONTAINING PROTEIN"/>
    <property type="match status" value="1"/>
</dbReference>
<evidence type="ECO:0000256" key="2">
    <source>
        <dbReference type="ARBA" id="ARBA00022723"/>
    </source>
</evidence>
<dbReference type="GO" id="GO:0016846">
    <property type="term" value="F:carbon-sulfur lyase activity"/>
    <property type="evidence" value="ECO:0007669"/>
    <property type="project" value="InterPro"/>
</dbReference>
<organism evidence="6 7">
    <name type="scientific">Dyella soli</name>
    <dbReference type="NCBI Taxonomy" id="522319"/>
    <lineage>
        <taxon>Bacteria</taxon>
        <taxon>Pseudomonadati</taxon>
        <taxon>Pseudomonadota</taxon>
        <taxon>Gammaproteobacteria</taxon>
        <taxon>Lysobacterales</taxon>
        <taxon>Rhodanobacteraceae</taxon>
        <taxon>Dyella</taxon>
    </lineage>
</organism>
<keyword evidence="4" id="KW-0456">Lyase</keyword>
<dbReference type="GO" id="GO:0046872">
    <property type="term" value="F:metal ion binding"/>
    <property type="evidence" value="ECO:0007669"/>
    <property type="project" value="UniProtKB-KW"/>
</dbReference>
<evidence type="ECO:0000259" key="5">
    <source>
        <dbReference type="Pfam" id="PF04828"/>
    </source>
</evidence>